<reference evidence="1 2" key="2">
    <citation type="journal article" date="2015" name="Antonie Van Leeuwenhoek">
        <title>Ecophysiological diversity of a novel member of the genus Alteromonas, and description of Alteromonas mediterranea sp. nov.</title>
        <authorList>
            <person name="Ivanova E.P."/>
            <person name="Lopez-Perez M."/>
            <person name="Zabalos M."/>
            <person name="Nguyen S.H."/>
            <person name="Webb H.K."/>
            <person name="Ryan J."/>
            <person name="Lagutin K."/>
            <person name="Vyssotski M."/>
            <person name="Crawford R.J."/>
            <person name="Rodriguez-Valera F."/>
        </authorList>
    </citation>
    <scope>NUCLEOTIDE SEQUENCE [LARGE SCALE GENOMIC DNA]</scope>
    <source>
        <strain evidence="2">DSM 17117 / CIP 110805 / LMG 28347 / Deep ecotype</strain>
    </source>
</reference>
<dbReference type="EMBL" id="CP001103">
    <property type="protein sequence ID" value="AGV54021.1"/>
    <property type="molecule type" value="Genomic_DNA"/>
</dbReference>
<reference evidence="1 2" key="1">
    <citation type="journal article" date="2008" name="ISME J.">
        <title>Comparative genomics of two ecotypes of the marine planktonic copiotroph Alteromonas macleodii suggests alternative lifestyles associated with different kinds of particulate organic matter.</title>
        <authorList>
            <person name="Ivars-Martinez E."/>
            <person name="Martin-Cuadrado A.B."/>
            <person name="D'Auria G."/>
            <person name="Mira A."/>
            <person name="Ferriera S."/>
            <person name="Johnson J."/>
            <person name="Friedman R."/>
            <person name="Rodriguez-Valera F."/>
        </authorList>
    </citation>
    <scope>NUCLEOTIDE SEQUENCE [LARGE SCALE GENOMIC DNA]</scope>
    <source>
        <strain evidence="2">DSM 17117 / CIP 110805 / LMG 28347 / Deep ecotype</strain>
    </source>
</reference>
<accession>T2DKY2</accession>
<sequence length="35" mass="3917">MINKAAKKAQKNSASLFFCFFSATFVVNFEKVVSI</sequence>
<dbReference type="Proteomes" id="UP000001870">
    <property type="component" value="Chromosome"/>
</dbReference>
<name>T2DKY2_ALTMD</name>
<evidence type="ECO:0000313" key="2">
    <source>
        <dbReference type="Proteomes" id="UP000001870"/>
    </source>
</evidence>
<dbReference type="KEGG" id="amc:MADE_000001021600"/>
<evidence type="ECO:0000313" key="1">
    <source>
        <dbReference type="EMBL" id="AGV54021.1"/>
    </source>
</evidence>
<protein>
    <submittedName>
        <fullName evidence="1">Uncharacterized protein</fullName>
    </submittedName>
</protein>
<gene>
    <name evidence="1" type="ORF">MADE_000001021600</name>
</gene>
<dbReference type="HOGENOM" id="CLU_3362835_0_0_6"/>
<proteinExistence type="predicted"/>
<dbReference type="AlphaFoldDB" id="T2DKY2"/>
<organism evidence="1 2">
    <name type="scientific">Alteromonas mediterranea (strain DSM 17117 / CIP 110805 / LMG 28347 / Deep ecotype)</name>
    <dbReference type="NCBI Taxonomy" id="1774373"/>
    <lineage>
        <taxon>Bacteria</taxon>
        <taxon>Pseudomonadati</taxon>
        <taxon>Pseudomonadota</taxon>
        <taxon>Gammaproteobacteria</taxon>
        <taxon>Alteromonadales</taxon>
        <taxon>Alteromonadaceae</taxon>
        <taxon>Alteromonas/Salinimonas group</taxon>
        <taxon>Alteromonas</taxon>
    </lineage>
</organism>
<keyword evidence="2" id="KW-1185">Reference proteome</keyword>